<dbReference type="EMBL" id="JBBWWR010000003">
    <property type="protein sequence ID" value="KAK8969527.1"/>
    <property type="molecule type" value="Genomic_DNA"/>
</dbReference>
<protein>
    <submittedName>
        <fullName evidence="1">Uncharacterized protein</fullName>
    </submittedName>
</protein>
<evidence type="ECO:0000313" key="1">
    <source>
        <dbReference type="EMBL" id="KAK8969527.1"/>
    </source>
</evidence>
<proteinExistence type="predicted"/>
<gene>
    <name evidence="1" type="ORF">KSP40_PGU016295</name>
</gene>
<name>A0ABR2MZA1_9ASPA</name>
<evidence type="ECO:0000313" key="2">
    <source>
        <dbReference type="Proteomes" id="UP001412067"/>
    </source>
</evidence>
<accession>A0ABR2MZA1</accession>
<keyword evidence="2" id="KW-1185">Reference proteome</keyword>
<sequence length="136" mass="15977">MSRNLPLFEDVLSVEERVLGCMCDSFSSDHEFEEKNYLRPLPMNRIDRAEDGHLIDYFIISKNEDLSSTYYVYVMEFMVSIGVNPITPFEMRRNFPLVAKSYPLSGGNKFIRSKKVMLLFLKKRTNRVSYPVNFQN</sequence>
<organism evidence="1 2">
    <name type="scientific">Platanthera guangdongensis</name>
    <dbReference type="NCBI Taxonomy" id="2320717"/>
    <lineage>
        <taxon>Eukaryota</taxon>
        <taxon>Viridiplantae</taxon>
        <taxon>Streptophyta</taxon>
        <taxon>Embryophyta</taxon>
        <taxon>Tracheophyta</taxon>
        <taxon>Spermatophyta</taxon>
        <taxon>Magnoliopsida</taxon>
        <taxon>Liliopsida</taxon>
        <taxon>Asparagales</taxon>
        <taxon>Orchidaceae</taxon>
        <taxon>Orchidoideae</taxon>
        <taxon>Orchideae</taxon>
        <taxon>Orchidinae</taxon>
        <taxon>Platanthera</taxon>
    </lineage>
</organism>
<dbReference type="Proteomes" id="UP001412067">
    <property type="component" value="Unassembled WGS sequence"/>
</dbReference>
<comment type="caution">
    <text evidence="1">The sequence shown here is derived from an EMBL/GenBank/DDBJ whole genome shotgun (WGS) entry which is preliminary data.</text>
</comment>
<reference evidence="1 2" key="1">
    <citation type="journal article" date="2022" name="Nat. Plants">
        <title>Genomes of leafy and leafless Platanthera orchids illuminate the evolution of mycoheterotrophy.</title>
        <authorList>
            <person name="Li M.H."/>
            <person name="Liu K.W."/>
            <person name="Li Z."/>
            <person name="Lu H.C."/>
            <person name="Ye Q.L."/>
            <person name="Zhang D."/>
            <person name="Wang J.Y."/>
            <person name="Li Y.F."/>
            <person name="Zhong Z.M."/>
            <person name="Liu X."/>
            <person name="Yu X."/>
            <person name="Liu D.K."/>
            <person name="Tu X.D."/>
            <person name="Liu B."/>
            <person name="Hao Y."/>
            <person name="Liao X.Y."/>
            <person name="Jiang Y.T."/>
            <person name="Sun W.H."/>
            <person name="Chen J."/>
            <person name="Chen Y.Q."/>
            <person name="Ai Y."/>
            <person name="Zhai J.W."/>
            <person name="Wu S.S."/>
            <person name="Zhou Z."/>
            <person name="Hsiao Y.Y."/>
            <person name="Wu W.L."/>
            <person name="Chen Y.Y."/>
            <person name="Lin Y.F."/>
            <person name="Hsu J.L."/>
            <person name="Li C.Y."/>
            <person name="Wang Z.W."/>
            <person name="Zhao X."/>
            <person name="Zhong W.Y."/>
            <person name="Ma X.K."/>
            <person name="Ma L."/>
            <person name="Huang J."/>
            <person name="Chen G.Z."/>
            <person name="Huang M.Z."/>
            <person name="Huang L."/>
            <person name="Peng D.H."/>
            <person name="Luo Y.B."/>
            <person name="Zou S.Q."/>
            <person name="Chen S.P."/>
            <person name="Lan S."/>
            <person name="Tsai W.C."/>
            <person name="Van de Peer Y."/>
            <person name="Liu Z.J."/>
        </authorList>
    </citation>
    <scope>NUCLEOTIDE SEQUENCE [LARGE SCALE GENOMIC DNA]</scope>
    <source>
        <strain evidence="1">Lor288</strain>
    </source>
</reference>